<dbReference type="AlphaFoldDB" id="A0A8S3Z1E6"/>
<feature type="transmembrane region" description="Helical" evidence="1">
    <location>
        <begin position="221"/>
        <end position="243"/>
    </location>
</feature>
<dbReference type="InterPro" id="IPR050327">
    <property type="entry name" value="Proton-linked_MCT"/>
</dbReference>
<protein>
    <recommendedName>
        <fullName evidence="4">Major facilitator superfamily (MFS) profile domain-containing protein</fullName>
    </recommendedName>
</protein>
<keyword evidence="1" id="KW-0472">Membrane</keyword>
<organism evidence="2 3">
    <name type="scientific">Candidula unifasciata</name>
    <dbReference type="NCBI Taxonomy" id="100452"/>
    <lineage>
        <taxon>Eukaryota</taxon>
        <taxon>Metazoa</taxon>
        <taxon>Spiralia</taxon>
        <taxon>Lophotrochozoa</taxon>
        <taxon>Mollusca</taxon>
        <taxon>Gastropoda</taxon>
        <taxon>Heterobranchia</taxon>
        <taxon>Euthyneura</taxon>
        <taxon>Panpulmonata</taxon>
        <taxon>Eupulmonata</taxon>
        <taxon>Stylommatophora</taxon>
        <taxon>Helicina</taxon>
        <taxon>Helicoidea</taxon>
        <taxon>Geomitridae</taxon>
        <taxon>Candidula</taxon>
    </lineage>
</organism>
<name>A0A8S3Z1E6_9EUPU</name>
<evidence type="ECO:0000313" key="3">
    <source>
        <dbReference type="Proteomes" id="UP000678393"/>
    </source>
</evidence>
<dbReference type="EMBL" id="CAJHNH020001089">
    <property type="protein sequence ID" value="CAG5121440.1"/>
    <property type="molecule type" value="Genomic_DNA"/>
</dbReference>
<dbReference type="GO" id="GO:0008028">
    <property type="term" value="F:monocarboxylic acid transmembrane transporter activity"/>
    <property type="evidence" value="ECO:0007669"/>
    <property type="project" value="TreeGrafter"/>
</dbReference>
<sequence>MFIVTTVHSSPTMAPKDGCWCWAVVVATFFTQFIICGITYSLGVFHVIFKDMFNQSHFDTSWVGSILLYVTALSSIMLRFVTSRWGPRVSVMAGGILSATGLYLSRFAQDMFHLYLTFGLLTGLGFGLACSPSIVAVERYFIHGRFRALSAVLAGVGAGIITFPMLIRYLVDYFAWRGAMLILSGIALNLCVCGAIMKPTGHEREMKLMPMLSCVPLQHPLFIGMCFANMFWSFGSTIVYMYLPSYAMAEGTPFETSVFLMSCVGIASFASRIMFAVMGPSSTLDDVTSTVCSFGLGVVGYTILFGFYSGFWTTFLSQVSRELLGPEYIAVGNGYLSFMVAIGALTGGPLAGLLWQHENDFKYVFYLAGACLLWSSVVMILFKLKRCRARIEASGSSGDKEHLLNGSHSKEHKVPLMHEGSGKEDHTSATGNDTSVWVQHEGV</sequence>
<evidence type="ECO:0008006" key="4">
    <source>
        <dbReference type="Google" id="ProtNLM"/>
    </source>
</evidence>
<feature type="transmembrane region" description="Helical" evidence="1">
    <location>
        <begin position="335"/>
        <end position="356"/>
    </location>
</feature>
<feature type="transmembrane region" description="Helical" evidence="1">
    <location>
        <begin position="179"/>
        <end position="200"/>
    </location>
</feature>
<feature type="transmembrane region" description="Helical" evidence="1">
    <location>
        <begin position="62"/>
        <end position="82"/>
    </location>
</feature>
<feature type="transmembrane region" description="Helical" evidence="1">
    <location>
        <begin position="114"/>
        <end position="136"/>
    </location>
</feature>
<feature type="transmembrane region" description="Helical" evidence="1">
    <location>
        <begin position="258"/>
        <end position="279"/>
    </location>
</feature>
<feature type="transmembrane region" description="Helical" evidence="1">
    <location>
        <begin position="89"/>
        <end position="108"/>
    </location>
</feature>
<keyword evidence="1" id="KW-1133">Transmembrane helix</keyword>
<feature type="transmembrane region" description="Helical" evidence="1">
    <location>
        <begin position="20"/>
        <end position="42"/>
    </location>
</feature>
<dbReference type="OrthoDB" id="410267at2759"/>
<feature type="transmembrane region" description="Helical" evidence="1">
    <location>
        <begin position="363"/>
        <end position="382"/>
    </location>
</feature>
<accession>A0A8S3Z1E6</accession>
<feature type="transmembrane region" description="Helical" evidence="1">
    <location>
        <begin position="291"/>
        <end position="315"/>
    </location>
</feature>
<keyword evidence="3" id="KW-1185">Reference proteome</keyword>
<reference evidence="2" key="1">
    <citation type="submission" date="2021-04" db="EMBL/GenBank/DDBJ databases">
        <authorList>
            <consortium name="Molecular Ecology Group"/>
        </authorList>
    </citation>
    <scope>NUCLEOTIDE SEQUENCE</scope>
</reference>
<dbReference type="InterPro" id="IPR011701">
    <property type="entry name" value="MFS"/>
</dbReference>
<evidence type="ECO:0000256" key="1">
    <source>
        <dbReference type="SAM" id="Phobius"/>
    </source>
</evidence>
<comment type="caution">
    <text evidence="2">The sequence shown here is derived from an EMBL/GenBank/DDBJ whole genome shotgun (WGS) entry which is preliminary data.</text>
</comment>
<proteinExistence type="predicted"/>
<dbReference type="Gene3D" id="1.20.1250.20">
    <property type="entry name" value="MFS general substrate transporter like domains"/>
    <property type="match status" value="1"/>
</dbReference>
<gene>
    <name evidence="2" type="ORF">CUNI_LOCUS6998</name>
</gene>
<dbReference type="SUPFAM" id="SSF103473">
    <property type="entry name" value="MFS general substrate transporter"/>
    <property type="match status" value="1"/>
</dbReference>
<keyword evidence="1" id="KW-0812">Transmembrane</keyword>
<dbReference type="PANTHER" id="PTHR11360:SF284">
    <property type="entry name" value="EG:103B4.3 PROTEIN-RELATED"/>
    <property type="match status" value="1"/>
</dbReference>
<dbReference type="Proteomes" id="UP000678393">
    <property type="component" value="Unassembled WGS sequence"/>
</dbReference>
<dbReference type="PANTHER" id="PTHR11360">
    <property type="entry name" value="MONOCARBOXYLATE TRANSPORTER"/>
    <property type="match status" value="1"/>
</dbReference>
<feature type="transmembrane region" description="Helical" evidence="1">
    <location>
        <begin position="148"/>
        <end position="167"/>
    </location>
</feature>
<evidence type="ECO:0000313" key="2">
    <source>
        <dbReference type="EMBL" id="CAG5121440.1"/>
    </source>
</evidence>
<dbReference type="Pfam" id="PF07690">
    <property type="entry name" value="MFS_1"/>
    <property type="match status" value="1"/>
</dbReference>
<dbReference type="InterPro" id="IPR036259">
    <property type="entry name" value="MFS_trans_sf"/>
</dbReference>